<dbReference type="OrthoDB" id="128646at2759"/>
<accession>A0A0L6VVJ2</accession>
<dbReference type="VEuPathDB" id="FungiDB:VP01_10099g1"/>
<reference evidence="1 2" key="1">
    <citation type="submission" date="2015-08" db="EMBL/GenBank/DDBJ databases">
        <title>Next Generation Sequencing and Analysis of the Genome of Puccinia sorghi L Schw, the Causal Agent of Maize Common Rust.</title>
        <authorList>
            <person name="Rochi L."/>
            <person name="Burguener G."/>
            <person name="Darino M."/>
            <person name="Turjanski A."/>
            <person name="Kreff E."/>
            <person name="Dieguez M.J."/>
            <person name="Sacco F."/>
        </authorList>
    </citation>
    <scope>NUCLEOTIDE SEQUENCE [LARGE SCALE GENOMIC DNA]</scope>
    <source>
        <strain evidence="1 2">RO10H11247</strain>
    </source>
</reference>
<keyword evidence="2" id="KW-1185">Reference proteome</keyword>
<comment type="caution">
    <text evidence="1">The sequence shown here is derived from an EMBL/GenBank/DDBJ whole genome shotgun (WGS) entry which is preliminary data.</text>
</comment>
<proteinExistence type="predicted"/>
<protein>
    <submittedName>
        <fullName evidence="1">Uncharacterized protein</fullName>
    </submittedName>
</protein>
<sequence>MDDTILGHDFLVYWNPDVNWQEGVINLRTNTSQSANLSPVNQELNSLPDSVIKLDNTFLPGDLQYPDFPSSLSSSDHRVIAYCSNLPLPTFFKEKAEPSIKGFLYSMILSHPPLTAIPSLDDDEDIEDLETIRKTLLPIYHDYAAVFSPIELTGPAPVPGPVYSLSKQESSEH</sequence>
<evidence type="ECO:0000313" key="2">
    <source>
        <dbReference type="Proteomes" id="UP000037035"/>
    </source>
</evidence>
<name>A0A0L6VVJ2_9BASI</name>
<organism evidence="1 2">
    <name type="scientific">Puccinia sorghi</name>
    <dbReference type="NCBI Taxonomy" id="27349"/>
    <lineage>
        <taxon>Eukaryota</taxon>
        <taxon>Fungi</taxon>
        <taxon>Dikarya</taxon>
        <taxon>Basidiomycota</taxon>
        <taxon>Pucciniomycotina</taxon>
        <taxon>Pucciniomycetes</taxon>
        <taxon>Pucciniales</taxon>
        <taxon>Pucciniaceae</taxon>
        <taxon>Puccinia</taxon>
    </lineage>
</organism>
<dbReference type="AlphaFoldDB" id="A0A0L6VVJ2"/>
<dbReference type="Proteomes" id="UP000037035">
    <property type="component" value="Unassembled WGS sequence"/>
</dbReference>
<gene>
    <name evidence="1" type="ORF">VP01_10099g1</name>
</gene>
<evidence type="ECO:0000313" key="1">
    <source>
        <dbReference type="EMBL" id="KNZ64632.1"/>
    </source>
</evidence>
<dbReference type="EMBL" id="LAVV01000109">
    <property type="protein sequence ID" value="KNZ64632.1"/>
    <property type="molecule type" value="Genomic_DNA"/>
</dbReference>